<keyword evidence="1" id="KW-1133">Transmembrane helix</keyword>
<accession>A0ABN0WFN8</accession>
<evidence type="ECO:0000313" key="3">
    <source>
        <dbReference type="Proteomes" id="UP001500782"/>
    </source>
</evidence>
<name>A0ABN0WFN8_9BACI</name>
<feature type="transmembrane region" description="Helical" evidence="1">
    <location>
        <begin position="61"/>
        <end position="83"/>
    </location>
</feature>
<organism evidence="2 3">
    <name type="scientific">Bacillus carboniphilus</name>
    <dbReference type="NCBI Taxonomy" id="86663"/>
    <lineage>
        <taxon>Bacteria</taxon>
        <taxon>Bacillati</taxon>
        <taxon>Bacillota</taxon>
        <taxon>Bacilli</taxon>
        <taxon>Bacillales</taxon>
        <taxon>Bacillaceae</taxon>
        <taxon>Bacillus</taxon>
    </lineage>
</organism>
<proteinExistence type="predicted"/>
<evidence type="ECO:0000256" key="1">
    <source>
        <dbReference type="SAM" id="Phobius"/>
    </source>
</evidence>
<keyword evidence="3" id="KW-1185">Reference proteome</keyword>
<evidence type="ECO:0000313" key="2">
    <source>
        <dbReference type="EMBL" id="GAA0336036.1"/>
    </source>
</evidence>
<feature type="transmembrane region" description="Helical" evidence="1">
    <location>
        <begin position="89"/>
        <end position="112"/>
    </location>
</feature>
<sequence length="118" mass="13645">MLVLLFMITEELSVLKKAIQRLEDVQTPRIKLTIYCFLIGVLVECRKLSSIFKGGFGINWFIIPTGVLLILLFIPVITWINWFGAYPPFIFNLFYVIETKFLLSVLSGIFLVRSIIKQ</sequence>
<dbReference type="Proteomes" id="UP001500782">
    <property type="component" value="Unassembled WGS sequence"/>
</dbReference>
<protein>
    <submittedName>
        <fullName evidence="2">Uncharacterized protein</fullName>
    </submittedName>
</protein>
<reference evidence="2 3" key="1">
    <citation type="journal article" date="2019" name="Int. J. Syst. Evol. Microbiol.">
        <title>The Global Catalogue of Microorganisms (GCM) 10K type strain sequencing project: providing services to taxonomists for standard genome sequencing and annotation.</title>
        <authorList>
            <consortium name="The Broad Institute Genomics Platform"/>
            <consortium name="The Broad Institute Genome Sequencing Center for Infectious Disease"/>
            <person name="Wu L."/>
            <person name="Ma J."/>
        </authorList>
    </citation>
    <scope>NUCLEOTIDE SEQUENCE [LARGE SCALE GENOMIC DNA]</scope>
    <source>
        <strain evidence="2 3">JCM 9731</strain>
    </source>
</reference>
<comment type="caution">
    <text evidence="2">The sequence shown here is derived from an EMBL/GenBank/DDBJ whole genome shotgun (WGS) entry which is preliminary data.</text>
</comment>
<gene>
    <name evidence="2" type="ORF">GCM10008967_28030</name>
</gene>
<dbReference type="EMBL" id="BAAADJ010000044">
    <property type="protein sequence ID" value="GAA0336036.1"/>
    <property type="molecule type" value="Genomic_DNA"/>
</dbReference>
<keyword evidence="1" id="KW-0812">Transmembrane</keyword>
<keyword evidence="1" id="KW-0472">Membrane</keyword>